<organism evidence="1 2">
    <name type="scientific">Emiliania huxleyi (strain CCMP1516)</name>
    <dbReference type="NCBI Taxonomy" id="280463"/>
    <lineage>
        <taxon>Eukaryota</taxon>
        <taxon>Haptista</taxon>
        <taxon>Haptophyta</taxon>
        <taxon>Prymnesiophyceae</taxon>
        <taxon>Isochrysidales</taxon>
        <taxon>Noelaerhabdaceae</taxon>
        <taxon>Emiliania</taxon>
    </lineage>
</organism>
<evidence type="ECO:0000313" key="1">
    <source>
        <dbReference type="EnsemblProtists" id="EOD13201"/>
    </source>
</evidence>
<dbReference type="RefSeq" id="XP_005765630.1">
    <property type="nucleotide sequence ID" value="XM_005765573.1"/>
</dbReference>
<dbReference type="PaxDb" id="2903-EOD13201"/>
<dbReference type="KEGG" id="ehx:EMIHUDRAFT_212973"/>
<dbReference type="HOGENOM" id="CLU_1328517_0_0_1"/>
<dbReference type="Proteomes" id="UP000013827">
    <property type="component" value="Unassembled WGS sequence"/>
</dbReference>
<dbReference type="AlphaFoldDB" id="A0A0D3IPL6"/>
<keyword evidence="2" id="KW-1185">Reference proteome</keyword>
<reference evidence="1" key="2">
    <citation type="submission" date="2024-10" db="UniProtKB">
        <authorList>
            <consortium name="EnsemblProtists"/>
        </authorList>
    </citation>
    <scope>IDENTIFICATION</scope>
</reference>
<evidence type="ECO:0008006" key="3">
    <source>
        <dbReference type="Google" id="ProtNLM"/>
    </source>
</evidence>
<sequence>MRERNCSVVHTLISSRAANVTYTENKLGKQGFNHISSRRGAAGGANVHSALPLEAVLRANGAPAVMEYLSLDVENHERAVLEHFPFGSYRWHALSIETVEPALAATLARHGYVHALDVYHPLPDGRRKLLDHFYLHEAIPGGVDAARKRARASKRLWDGAMARRPLSGLSEESVYRVNCGGVPEAFVASGGNDTALFSPRRACSCSI</sequence>
<dbReference type="EnsemblProtists" id="EOD13201">
    <property type="protein sequence ID" value="EOD13201"/>
    <property type="gene ID" value="EMIHUDRAFT_212973"/>
</dbReference>
<protein>
    <recommendedName>
        <fullName evidence="3">Methyltransferase FkbM domain-containing protein</fullName>
    </recommendedName>
</protein>
<name>A0A0D3IPL6_EMIH1</name>
<proteinExistence type="predicted"/>
<accession>A0A0D3IPL6</accession>
<evidence type="ECO:0000313" key="2">
    <source>
        <dbReference type="Proteomes" id="UP000013827"/>
    </source>
</evidence>
<dbReference type="GeneID" id="17259337"/>
<reference evidence="2" key="1">
    <citation type="journal article" date="2013" name="Nature">
        <title>Pan genome of the phytoplankton Emiliania underpins its global distribution.</title>
        <authorList>
            <person name="Read B.A."/>
            <person name="Kegel J."/>
            <person name="Klute M.J."/>
            <person name="Kuo A."/>
            <person name="Lefebvre S.C."/>
            <person name="Maumus F."/>
            <person name="Mayer C."/>
            <person name="Miller J."/>
            <person name="Monier A."/>
            <person name="Salamov A."/>
            <person name="Young J."/>
            <person name="Aguilar M."/>
            <person name="Claverie J.M."/>
            <person name="Frickenhaus S."/>
            <person name="Gonzalez K."/>
            <person name="Herman E.K."/>
            <person name="Lin Y.C."/>
            <person name="Napier J."/>
            <person name="Ogata H."/>
            <person name="Sarno A.F."/>
            <person name="Shmutz J."/>
            <person name="Schroeder D."/>
            <person name="de Vargas C."/>
            <person name="Verret F."/>
            <person name="von Dassow P."/>
            <person name="Valentin K."/>
            <person name="Van de Peer Y."/>
            <person name="Wheeler G."/>
            <person name="Dacks J.B."/>
            <person name="Delwiche C.F."/>
            <person name="Dyhrman S.T."/>
            <person name="Glockner G."/>
            <person name="John U."/>
            <person name="Richards T."/>
            <person name="Worden A.Z."/>
            <person name="Zhang X."/>
            <person name="Grigoriev I.V."/>
            <person name="Allen A.E."/>
            <person name="Bidle K."/>
            <person name="Borodovsky M."/>
            <person name="Bowler C."/>
            <person name="Brownlee C."/>
            <person name="Cock J.M."/>
            <person name="Elias M."/>
            <person name="Gladyshev V.N."/>
            <person name="Groth M."/>
            <person name="Guda C."/>
            <person name="Hadaegh A."/>
            <person name="Iglesias-Rodriguez M.D."/>
            <person name="Jenkins J."/>
            <person name="Jones B.M."/>
            <person name="Lawson T."/>
            <person name="Leese F."/>
            <person name="Lindquist E."/>
            <person name="Lobanov A."/>
            <person name="Lomsadze A."/>
            <person name="Malik S.B."/>
            <person name="Marsh M.E."/>
            <person name="Mackinder L."/>
            <person name="Mock T."/>
            <person name="Mueller-Roeber B."/>
            <person name="Pagarete A."/>
            <person name="Parker M."/>
            <person name="Probert I."/>
            <person name="Quesneville H."/>
            <person name="Raines C."/>
            <person name="Rensing S.A."/>
            <person name="Riano-Pachon D.M."/>
            <person name="Richier S."/>
            <person name="Rokitta S."/>
            <person name="Shiraiwa Y."/>
            <person name="Soanes D.M."/>
            <person name="van der Giezen M."/>
            <person name="Wahlund T.M."/>
            <person name="Williams B."/>
            <person name="Wilson W."/>
            <person name="Wolfe G."/>
            <person name="Wurch L.L."/>
        </authorList>
    </citation>
    <scope>NUCLEOTIDE SEQUENCE</scope>
</reference>